<dbReference type="GO" id="GO:0000976">
    <property type="term" value="F:transcription cis-regulatory region binding"/>
    <property type="evidence" value="ECO:0007669"/>
    <property type="project" value="TreeGrafter"/>
</dbReference>
<dbReference type="GO" id="GO:0000156">
    <property type="term" value="F:phosphorelay response regulator activity"/>
    <property type="evidence" value="ECO:0007669"/>
    <property type="project" value="TreeGrafter"/>
</dbReference>
<keyword evidence="11" id="KW-1185">Reference proteome</keyword>
<dbReference type="SMART" id="SM00862">
    <property type="entry name" value="Trans_reg_C"/>
    <property type="match status" value="1"/>
</dbReference>
<name>A0A4R6YA31_9BURK</name>
<dbReference type="GO" id="GO:0005829">
    <property type="term" value="C:cytosol"/>
    <property type="evidence" value="ECO:0007669"/>
    <property type="project" value="TreeGrafter"/>
</dbReference>
<dbReference type="InterPro" id="IPR016032">
    <property type="entry name" value="Sig_transdc_resp-reg_C-effctor"/>
</dbReference>
<comment type="caution">
    <text evidence="10">The sequence shown here is derived from an EMBL/GenBank/DDBJ whole genome shotgun (WGS) entry which is preliminary data.</text>
</comment>
<accession>A0A4R6YA31</accession>
<evidence type="ECO:0000313" key="10">
    <source>
        <dbReference type="EMBL" id="TDR32355.1"/>
    </source>
</evidence>
<keyword evidence="2" id="KW-0902">Two-component regulatory system</keyword>
<dbReference type="Gene3D" id="3.40.50.2300">
    <property type="match status" value="1"/>
</dbReference>
<protein>
    <submittedName>
        <fullName evidence="10">Two-component system response regulator BaeR</fullName>
    </submittedName>
</protein>
<feature type="modified residue" description="4-aspartylphosphate" evidence="6">
    <location>
        <position position="56"/>
    </location>
</feature>
<dbReference type="PROSITE" id="PS50110">
    <property type="entry name" value="RESPONSE_REGULATORY"/>
    <property type="match status" value="1"/>
</dbReference>
<evidence type="ECO:0000256" key="7">
    <source>
        <dbReference type="PROSITE-ProRule" id="PRU01091"/>
    </source>
</evidence>
<dbReference type="SMART" id="SM00448">
    <property type="entry name" value="REC"/>
    <property type="match status" value="1"/>
</dbReference>
<keyword evidence="4 7" id="KW-0238">DNA-binding</keyword>
<evidence type="ECO:0000256" key="2">
    <source>
        <dbReference type="ARBA" id="ARBA00023012"/>
    </source>
</evidence>
<dbReference type="EMBL" id="SNZE01000004">
    <property type="protein sequence ID" value="TDR32355.1"/>
    <property type="molecule type" value="Genomic_DNA"/>
</dbReference>
<evidence type="ECO:0000256" key="3">
    <source>
        <dbReference type="ARBA" id="ARBA00023015"/>
    </source>
</evidence>
<proteinExistence type="predicted"/>
<gene>
    <name evidence="10" type="ORF">DFR44_10474</name>
</gene>
<keyword evidence="3" id="KW-0805">Transcription regulation</keyword>
<dbReference type="SUPFAM" id="SSF46894">
    <property type="entry name" value="C-terminal effector domain of the bipartite response regulators"/>
    <property type="match status" value="1"/>
</dbReference>
<dbReference type="PROSITE" id="PS51755">
    <property type="entry name" value="OMPR_PHOB"/>
    <property type="match status" value="1"/>
</dbReference>
<organism evidence="10 11">
    <name type="scientific">Hydromonas duriensis</name>
    <dbReference type="NCBI Taxonomy" id="1527608"/>
    <lineage>
        <taxon>Bacteria</taxon>
        <taxon>Pseudomonadati</taxon>
        <taxon>Pseudomonadota</taxon>
        <taxon>Betaproteobacteria</taxon>
        <taxon>Burkholderiales</taxon>
        <taxon>Burkholderiaceae</taxon>
        <taxon>Hydromonas</taxon>
    </lineage>
</organism>
<dbReference type="InterPro" id="IPR001867">
    <property type="entry name" value="OmpR/PhoB-type_DNA-bd"/>
</dbReference>
<feature type="domain" description="Response regulatory" evidence="8">
    <location>
        <begin position="7"/>
        <end position="123"/>
    </location>
</feature>
<evidence type="ECO:0000256" key="5">
    <source>
        <dbReference type="ARBA" id="ARBA00023163"/>
    </source>
</evidence>
<dbReference type="InterPro" id="IPR036388">
    <property type="entry name" value="WH-like_DNA-bd_sf"/>
</dbReference>
<dbReference type="Pfam" id="PF00486">
    <property type="entry name" value="Trans_reg_C"/>
    <property type="match status" value="1"/>
</dbReference>
<dbReference type="Gene3D" id="6.10.250.690">
    <property type="match status" value="1"/>
</dbReference>
<dbReference type="Pfam" id="PF00072">
    <property type="entry name" value="Response_reg"/>
    <property type="match status" value="1"/>
</dbReference>
<keyword evidence="5" id="KW-0804">Transcription</keyword>
<dbReference type="Gene3D" id="1.10.10.10">
    <property type="entry name" value="Winged helix-like DNA-binding domain superfamily/Winged helix DNA-binding domain"/>
    <property type="match status" value="1"/>
</dbReference>
<dbReference type="Proteomes" id="UP000294480">
    <property type="component" value="Unassembled WGS sequence"/>
</dbReference>
<dbReference type="OrthoDB" id="9802426at2"/>
<feature type="DNA-binding region" description="OmpR/PhoB-type" evidence="7">
    <location>
        <begin position="128"/>
        <end position="227"/>
    </location>
</feature>
<reference evidence="10 11" key="1">
    <citation type="submission" date="2019-03" db="EMBL/GenBank/DDBJ databases">
        <title>Genomic Encyclopedia of Type Strains, Phase IV (KMG-IV): sequencing the most valuable type-strain genomes for metagenomic binning, comparative biology and taxonomic classification.</title>
        <authorList>
            <person name="Goeker M."/>
        </authorList>
    </citation>
    <scope>NUCLEOTIDE SEQUENCE [LARGE SCALE GENOMIC DNA]</scope>
    <source>
        <strain evidence="10 11">DSM 102852</strain>
    </source>
</reference>
<keyword evidence="1 6" id="KW-0597">Phosphoprotein</keyword>
<evidence type="ECO:0000256" key="1">
    <source>
        <dbReference type="ARBA" id="ARBA00022553"/>
    </source>
</evidence>
<dbReference type="RefSeq" id="WP_133619220.1">
    <property type="nucleotide sequence ID" value="NZ_SNZE01000004.1"/>
</dbReference>
<dbReference type="GO" id="GO:0006355">
    <property type="term" value="P:regulation of DNA-templated transcription"/>
    <property type="evidence" value="ECO:0007669"/>
    <property type="project" value="InterPro"/>
</dbReference>
<dbReference type="InterPro" id="IPR011006">
    <property type="entry name" value="CheY-like_superfamily"/>
</dbReference>
<dbReference type="PANTHER" id="PTHR48111:SF4">
    <property type="entry name" value="DNA-BINDING DUAL TRANSCRIPTIONAL REGULATOR OMPR"/>
    <property type="match status" value="1"/>
</dbReference>
<dbReference type="CDD" id="cd00383">
    <property type="entry name" value="trans_reg_C"/>
    <property type="match status" value="1"/>
</dbReference>
<evidence type="ECO:0000313" key="11">
    <source>
        <dbReference type="Proteomes" id="UP000294480"/>
    </source>
</evidence>
<dbReference type="SUPFAM" id="SSF52172">
    <property type="entry name" value="CheY-like"/>
    <property type="match status" value="1"/>
</dbReference>
<dbReference type="AlphaFoldDB" id="A0A4R6YA31"/>
<dbReference type="InterPro" id="IPR001789">
    <property type="entry name" value="Sig_transdc_resp-reg_receiver"/>
</dbReference>
<evidence type="ECO:0000256" key="6">
    <source>
        <dbReference type="PROSITE-ProRule" id="PRU00169"/>
    </source>
</evidence>
<evidence type="ECO:0000259" key="9">
    <source>
        <dbReference type="PROSITE" id="PS51755"/>
    </source>
</evidence>
<dbReference type="GO" id="GO:0032993">
    <property type="term" value="C:protein-DNA complex"/>
    <property type="evidence" value="ECO:0007669"/>
    <property type="project" value="TreeGrafter"/>
</dbReference>
<feature type="domain" description="OmpR/PhoB-type" evidence="9">
    <location>
        <begin position="128"/>
        <end position="227"/>
    </location>
</feature>
<dbReference type="InterPro" id="IPR039420">
    <property type="entry name" value="WalR-like"/>
</dbReference>
<dbReference type="PANTHER" id="PTHR48111">
    <property type="entry name" value="REGULATOR OF RPOS"/>
    <property type="match status" value="1"/>
</dbReference>
<evidence type="ECO:0000259" key="8">
    <source>
        <dbReference type="PROSITE" id="PS50110"/>
    </source>
</evidence>
<sequence length="237" mass="26971">MSERKSQILLVEDEAMIAQVQQAYLQNAGYLVHWHERGDAVIEAVKIQKPDIVLMDIMIPDAKERDGVALCKEIRTFSDVPIMMITAKVEELDRLVGFESGADDYLCKPFSPKEMVARVKALLRRRQSPSIAQSAFVYDPAAQVIRYGEQKLDLTPTELRLFNTLLMQPERIFSRDQLIAQAYNDNLDVFDRAVDSHIKNLRKKIALVLPDVEVVQSVYGLGYRYSPPPSEMDLLMG</sequence>
<evidence type="ECO:0000256" key="4">
    <source>
        <dbReference type="ARBA" id="ARBA00023125"/>
    </source>
</evidence>